<evidence type="ECO:0000256" key="1">
    <source>
        <dbReference type="ARBA" id="ARBA00004450"/>
    </source>
</evidence>
<keyword evidence="3" id="KW-1000">Mitochondrion outer membrane</keyword>
<evidence type="ECO:0000313" key="10">
    <source>
        <dbReference type="Proteomes" id="UP001360560"/>
    </source>
</evidence>
<evidence type="ECO:0000256" key="7">
    <source>
        <dbReference type="ARBA" id="ARBA00071738"/>
    </source>
</evidence>
<evidence type="ECO:0000256" key="3">
    <source>
        <dbReference type="ARBA" id="ARBA00022787"/>
    </source>
</evidence>
<dbReference type="FunFam" id="3.40.50.720:FF:000366">
    <property type="entry name" value="Protein FMP52, mitochondrial"/>
    <property type="match status" value="1"/>
</dbReference>
<dbReference type="RefSeq" id="XP_064850610.1">
    <property type="nucleotide sequence ID" value="XM_064994538.1"/>
</dbReference>
<evidence type="ECO:0000256" key="8">
    <source>
        <dbReference type="ARBA" id="ARBA00074024"/>
    </source>
</evidence>
<name>A0AAV5QF89_9ASCO</name>
<keyword evidence="6" id="KW-0472">Membrane</keyword>
<gene>
    <name evidence="9" type="ORF">DASC09_009350</name>
</gene>
<evidence type="ECO:0000256" key="2">
    <source>
        <dbReference type="ARBA" id="ARBA00006617"/>
    </source>
</evidence>
<comment type="similarity">
    <text evidence="2">Belongs to the FMP52 family.</text>
</comment>
<accession>A0AAV5QF89</accession>
<dbReference type="PANTHER" id="PTHR14097">
    <property type="entry name" value="OXIDOREDUCTASE HTATIP2"/>
    <property type="match status" value="1"/>
</dbReference>
<organism evidence="9 10">
    <name type="scientific">Saccharomycopsis crataegensis</name>
    <dbReference type="NCBI Taxonomy" id="43959"/>
    <lineage>
        <taxon>Eukaryota</taxon>
        <taxon>Fungi</taxon>
        <taxon>Dikarya</taxon>
        <taxon>Ascomycota</taxon>
        <taxon>Saccharomycotina</taxon>
        <taxon>Saccharomycetes</taxon>
        <taxon>Saccharomycopsidaceae</taxon>
        <taxon>Saccharomycopsis</taxon>
    </lineage>
</organism>
<keyword evidence="10" id="KW-1185">Reference proteome</keyword>
<dbReference type="GO" id="GO:0005741">
    <property type="term" value="C:mitochondrial outer membrane"/>
    <property type="evidence" value="ECO:0007669"/>
    <property type="project" value="UniProtKB-SubCell"/>
</dbReference>
<reference evidence="9 10" key="1">
    <citation type="journal article" date="2023" name="Elife">
        <title>Identification of key yeast species and microbe-microbe interactions impacting larval growth of Drosophila in the wild.</title>
        <authorList>
            <person name="Mure A."/>
            <person name="Sugiura Y."/>
            <person name="Maeda R."/>
            <person name="Honda K."/>
            <person name="Sakurai N."/>
            <person name="Takahashi Y."/>
            <person name="Watada M."/>
            <person name="Katoh T."/>
            <person name="Gotoh A."/>
            <person name="Gotoh Y."/>
            <person name="Taniguchi I."/>
            <person name="Nakamura K."/>
            <person name="Hayashi T."/>
            <person name="Katayama T."/>
            <person name="Uemura T."/>
            <person name="Hattori Y."/>
        </authorList>
    </citation>
    <scope>NUCLEOTIDE SEQUENCE [LARGE SCALE GENOMIC DNA]</scope>
    <source>
        <strain evidence="9 10">SC-9</strain>
    </source>
</reference>
<dbReference type="Gene3D" id="3.40.50.720">
    <property type="entry name" value="NAD(P)-binding Rossmann-like Domain"/>
    <property type="match status" value="1"/>
</dbReference>
<dbReference type="GeneID" id="90071589"/>
<dbReference type="PANTHER" id="PTHR14097:SF7">
    <property type="entry name" value="OXIDOREDUCTASE HTATIP2"/>
    <property type="match status" value="1"/>
</dbReference>
<dbReference type="Proteomes" id="UP001360560">
    <property type="component" value="Unassembled WGS sequence"/>
</dbReference>
<comment type="subcellular location">
    <subcellularLocation>
        <location evidence="1">Mitochondrion outer membrane</location>
        <topology evidence="1">Peripheral membrane protein</topology>
    </subcellularLocation>
</comment>
<evidence type="ECO:0000256" key="5">
    <source>
        <dbReference type="ARBA" id="ARBA00023128"/>
    </source>
</evidence>
<evidence type="ECO:0000256" key="6">
    <source>
        <dbReference type="ARBA" id="ARBA00023136"/>
    </source>
</evidence>
<sequence length="224" mass="24331">MTKVFIIGATGLVGGEFLKAVDASSKYTGVTTLTRRQLPQDVSSKVNAIVEADTSKWPTIIQSEQDPNVFFSGLGTTKADAGGLDKQYKIDHDLNLECAKAAKKAGFTTYALISSDLASSSSRFGYLKMKGELEDHVSELGFAKCYFFRPGLLLGDRTKAKAPIAEAIAGKFHRTFMSKYMMKPIYGSEVAKAVLRVVEQPPAGSSNPRVFDATELLDISEEKN</sequence>
<dbReference type="AlphaFoldDB" id="A0AAV5QF89"/>
<dbReference type="InterPro" id="IPR036291">
    <property type="entry name" value="NAD(P)-bd_dom_sf"/>
</dbReference>
<proteinExistence type="inferred from homology"/>
<dbReference type="EMBL" id="BTFZ01000002">
    <property type="protein sequence ID" value="GMM33610.1"/>
    <property type="molecule type" value="Genomic_DNA"/>
</dbReference>
<keyword evidence="4" id="KW-0809">Transit peptide</keyword>
<dbReference type="SUPFAM" id="SSF51735">
    <property type="entry name" value="NAD(P)-binding Rossmann-fold domains"/>
    <property type="match status" value="1"/>
</dbReference>
<protein>
    <recommendedName>
        <fullName evidence="8">Protein FMP52, mitochondrial</fullName>
    </recommendedName>
    <alternativeName>
        <fullName evidence="7">Protein fmp52, mitochondrial</fullName>
    </alternativeName>
</protein>
<dbReference type="GO" id="GO:0051170">
    <property type="term" value="P:import into nucleus"/>
    <property type="evidence" value="ECO:0007669"/>
    <property type="project" value="TreeGrafter"/>
</dbReference>
<comment type="caution">
    <text evidence="9">The sequence shown here is derived from an EMBL/GenBank/DDBJ whole genome shotgun (WGS) entry which is preliminary data.</text>
</comment>
<evidence type="ECO:0000313" key="9">
    <source>
        <dbReference type="EMBL" id="GMM33610.1"/>
    </source>
</evidence>
<evidence type="ECO:0000256" key="4">
    <source>
        <dbReference type="ARBA" id="ARBA00022946"/>
    </source>
</evidence>
<keyword evidence="5" id="KW-0496">Mitochondrion</keyword>